<comment type="caution">
    <text evidence="2">The sequence shown here is derived from an EMBL/GenBank/DDBJ whole genome shotgun (WGS) entry which is preliminary data.</text>
</comment>
<dbReference type="Proteomes" id="UP000673975">
    <property type="component" value="Unassembled WGS sequence"/>
</dbReference>
<evidence type="ECO:0000313" key="2">
    <source>
        <dbReference type="EMBL" id="MBP3191405.1"/>
    </source>
</evidence>
<reference evidence="2" key="1">
    <citation type="submission" date="2021-02" db="EMBL/GenBank/DDBJ databases">
        <title>Natronogracilivirga saccharolytica gen. nov. sp. nov. a new anaerobic, haloalkiliphilic carbohydrate-fermenting bacterium from soda lake and proposing of Cyclonatronumiaceae fam. nov. in the phylum Balneolaeota.</title>
        <authorList>
            <person name="Zhilina T.N."/>
            <person name="Sorokin D.Y."/>
            <person name="Zavarzina D.G."/>
            <person name="Toshchakov S.V."/>
            <person name="Kublanov I.V."/>
        </authorList>
    </citation>
    <scope>NUCLEOTIDE SEQUENCE</scope>
    <source>
        <strain evidence="2">Z-1702</strain>
    </source>
</reference>
<organism evidence="2 3">
    <name type="scientific">Natronogracilivirga saccharolytica</name>
    <dbReference type="NCBI Taxonomy" id="2812953"/>
    <lineage>
        <taxon>Bacteria</taxon>
        <taxon>Pseudomonadati</taxon>
        <taxon>Balneolota</taxon>
        <taxon>Balneolia</taxon>
        <taxon>Balneolales</taxon>
        <taxon>Cyclonatronaceae</taxon>
        <taxon>Natronogracilivirga</taxon>
    </lineage>
</organism>
<evidence type="ECO:0000313" key="3">
    <source>
        <dbReference type="Proteomes" id="UP000673975"/>
    </source>
</evidence>
<protein>
    <recommendedName>
        <fullName evidence="4">Outer membrane protein beta-barrel domain-containing protein</fullName>
    </recommendedName>
</protein>
<proteinExistence type="predicted"/>
<feature type="chain" id="PRO_5035221149" description="Outer membrane protein beta-barrel domain-containing protein" evidence="1">
    <location>
        <begin position="24"/>
        <end position="290"/>
    </location>
</feature>
<dbReference type="AlphaFoldDB" id="A0A8J7UTK1"/>
<evidence type="ECO:0008006" key="4">
    <source>
        <dbReference type="Google" id="ProtNLM"/>
    </source>
</evidence>
<name>A0A8J7UTK1_9BACT</name>
<accession>A0A8J7UTK1</accession>
<sequence length="290" mass="32177">MKTITNFVLAGLLVLVLPAALKAQDNNQETNETAVSASDYRGQSLVGGTMPFYFHYENQTWYNELAYMAMIGTPKNNLLIGYGESGDIYTDHATGNRAYETQIFHASLQLGGDATIWDRFLRLPLHVYVPIRFHSGYNRLMFDGQYAGNDDNAARSTKNFLNANLGAGLGASYDLTVLDRIPILGSDFSFDAVYTRNPGVMIRFINDDDDPFDNDNGNEVGAAVSSEFLLMARVHRFLEANIGLSAGMRFSKLNWSAGPYEFSELFSAVVGDDIPPNEMNYSGFFLGITW</sequence>
<evidence type="ECO:0000256" key="1">
    <source>
        <dbReference type="SAM" id="SignalP"/>
    </source>
</evidence>
<keyword evidence="3" id="KW-1185">Reference proteome</keyword>
<gene>
    <name evidence="2" type="ORF">NATSA_01895</name>
</gene>
<feature type="signal peptide" evidence="1">
    <location>
        <begin position="1"/>
        <end position="23"/>
    </location>
</feature>
<keyword evidence="1" id="KW-0732">Signal</keyword>
<dbReference type="EMBL" id="JAFIDN010000001">
    <property type="protein sequence ID" value="MBP3191405.1"/>
    <property type="molecule type" value="Genomic_DNA"/>
</dbReference>
<dbReference type="RefSeq" id="WP_210509896.1">
    <property type="nucleotide sequence ID" value="NZ_JAFIDN010000001.1"/>
</dbReference>